<dbReference type="Proteomes" id="UP000677228">
    <property type="component" value="Unassembled WGS sequence"/>
</dbReference>
<feature type="non-terminal residue" evidence="1">
    <location>
        <position position="1"/>
    </location>
</feature>
<evidence type="ECO:0000313" key="1">
    <source>
        <dbReference type="EMBL" id="CAF1648711.1"/>
    </source>
</evidence>
<reference evidence="1" key="1">
    <citation type="submission" date="2021-02" db="EMBL/GenBank/DDBJ databases">
        <authorList>
            <person name="Nowell W R."/>
        </authorList>
    </citation>
    <scope>NUCLEOTIDE SEQUENCE</scope>
</reference>
<proteinExistence type="predicted"/>
<sequence length="51" mass="5922">RGSKLSVWGRYVDDTFKLVPDNANTDNLLKELNELYSSVKFTMESEEKPKK</sequence>
<evidence type="ECO:0000313" key="3">
    <source>
        <dbReference type="Proteomes" id="UP000677228"/>
    </source>
</evidence>
<gene>
    <name evidence="1" type="ORF">OVA965_LOCUS44702</name>
    <name evidence="2" type="ORF">TMI583_LOCUS47665</name>
</gene>
<comment type="caution">
    <text evidence="1">The sequence shown here is derived from an EMBL/GenBank/DDBJ whole genome shotgun (WGS) entry which is preliminary data.</text>
</comment>
<evidence type="ECO:0000313" key="2">
    <source>
        <dbReference type="EMBL" id="CAF4493553.1"/>
    </source>
</evidence>
<protein>
    <submittedName>
        <fullName evidence="1">Uncharacterized protein</fullName>
    </submittedName>
</protein>
<organism evidence="1 3">
    <name type="scientific">Didymodactylos carnosus</name>
    <dbReference type="NCBI Taxonomy" id="1234261"/>
    <lineage>
        <taxon>Eukaryota</taxon>
        <taxon>Metazoa</taxon>
        <taxon>Spiralia</taxon>
        <taxon>Gnathifera</taxon>
        <taxon>Rotifera</taxon>
        <taxon>Eurotatoria</taxon>
        <taxon>Bdelloidea</taxon>
        <taxon>Philodinida</taxon>
        <taxon>Philodinidae</taxon>
        <taxon>Didymodactylos</taxon>
    </lineage>
</organism>
<name>A0A8S2G8J0_9BILA</name>
<dbReference type="EMBL" id="CAJOBA010093288">
    <property type="protein sequence ID" value="CAF4493553.1"/>
    <property type="molecule type" value="Genomic_DNA"/>
</dbReference>
<dbReference type="EMBL" id="CAJNOK010065242">
    <property type="protein sequence ID" value="CAF1648711.1"/>
    <property type="molecule type" value="Genomic_DNA"/>
</dbReference>
<dbReference type="Proteomes" id="UP000682733">
    <property type="component" value="Unassembled WGS sequence"/>
</dbReference>
<accession>A0A8S2G8J0</accession>
<dbReference type="AlphaFoldDB" id="A0A8S2G8J0"/>